<dbReference type="SUPFAM" id="SSF52402">
    <property type="entry name" value="Adenine nucleotide alpha hydrolases-like"/>
    <property type="match status" value="1"/>
</dbReference>
<comment type="caution">
    <text evidence="4">The sequence shown here is derived from an EMBL/GenBank/DDBJ whole genome shotgun (WGS) entry which is preliminary data.</text>
</comment>
<dbReference type="Gene3D" id="3.40.50.620">
    <property type="entry name" value="HUPs"/>
    <property type="match status" value="1"/>
</dbReference>
<dbReference type="PANTHER" id="PTHR31964">
    <property type="entry name" value="ADENINE NUCLEOTIDE ALPHA HYDROLASES-LIKE SUPERFAMILY PROTEIN"/>
    <property type="match status" value="1"/>
</dbReference>
<evidence type="ECO:0000256" key="2">
    <source>
        <dbReference type="SAM" id="MobiDB-lite"/>
    </source>
</evidence>
<accession>A0ABX0DBC7</accession>
<feature type="region of interest" description="Disordered" evidence="2">
    <location>
        <begin position="150"/>
        <end position="169"/>
    </location>
</feature>
<dbReference type="EMBL" id="JAAKZI010000020">
    <property type="protein sequence ID" value="NGN84222.1"/>
    <property type="molecule type" value="Genomic_DNA"/>
</dbReference>
<dbReference type="PRINTS" id="PR01438">
    <property type="entry name" value="UNVRSLSTRESS"/>
</dbReference>
<protein>
    <submittedName>
        <fullName evidence="4">Universal stress protein</fullName>
    </submittedName>
</protein>
<comment type="similarity">
    <text evidence="1">Belongs to the universal stress protein A family.</text>
</comment>
<dbReference type="InterPro" id="IPR006016">
    <property type="entry name" value="UspA"/>
</dbReference>
<name>A0ABX0DBC7_9MICC</name>
<keyword evidence="5" id="KW-1185">Reference proteome</keyword>
<dbReference type="Proteomes" id="UP000479226">
    <property type="component" value="Unassembled WGS sequence"/>
</dbReference>
<feature type="compositionally biased region" description="Basic and acidic residues" evidence="2">
    <location>
        <begin position="158"/>
        <end position="169"/>
    </location>
</feature>
<proteinExistence type="inferred from homology"/>
<dbReference type="RefSeq" id="WP_165182445.1">
    <property type="nucleotide sequence ID" value="NZ_JAAKZI010000020.1"/>
</dbReference>
<dbReference type="PANTHER" id="PTHR31964:SF113">
    <property type="entry name" value="USPA DOMAIN-CONTAINING PROTEIN"/>
    <property type="match status" value="1"/>
</dbReference>
<gene>
    <name evidence="4" type="ORF">G6N77_12245</name>
</gene>
<dbReference type="InterPro" id="IPR014729">
    <property type="entry name" value="Rossmann-like_a/b/a_fold"/>
</dbReference>
<organism evidence="4 5">
    <name type="scientific">Arthrobacter silviterrae</name>
    <dbReference type="NCBI Taxonomy" id="2026658"/>
    <lineage>
        <taxon>Bacteria</taxon>
        <taxon>Bacillati</taxon>
        <taxon>Actinomycetota</taxon>
        <taxon>Actinomycetes</taxon>
        <taxon>Micrococcales</taxon>
        <taxon>Micrococcaceae</taxon>
        <taxon>Arthrobacter</taxon>
    </lineage>
</organism>
<sequence>MDKQVSRNGLPIVVGVDGSPESVLALRWAEKLADPLGTVIKAVCTWQMEVVYGPYAISEWDGEPAAQHMLAAALVDAFGDKPPAGLIGECRRGQPAKVLVDEGKSAQMIIVGSRGHGGFAGMLLGSVSSACAAHASCPVLVVHGAMEHEADPEVATEGNERRAADEPAG</sequence>
<evidence type="ECO:0000313" key="4">
    <source>
        <dbReference type="EMBL" id="NGN84222.1"/>
    </source>
</evidence>
<reference evidence="4 5" key="1">
    <citation type="submission" date="2020-02" db="EMBL/GenBank/DDBJ databases">
        <title>Genome sequence of the type strain DSM 27180 of Arthrobacter silviterrae.</title>
        <authorList>
            <person name="Gao J."/>
            <person name="Sun J."/>
        </authorList>
    </citation>
    <scope>NUCLEOTIDE SEQUENCE [LARGE SCALE GENOMIC DNA]</scope>
    <source>
        <strain evidence="4 5">DSM 27180</strain>
    </source>
</reference>
<dbReference type="InterPro" id="IPR006015">
    <property type="entry name" value="Universal_stress_UspA"/>
</dbReference>
<evidence type="ECO:0000313" key="5">
    <source>
        <dbReference type="Proteomes" id="UP000479226"/>
    </source>
</evidence>
<feature type="domain" description="UspA" evidence="3">
    <location>
        <begin position="12"/>
        <end position="143"/>
    </location>
</feature>
<evidence type="ECO:0000259" key="3">
    <source>
        <dbReference type="Pfam" id="PF00582"/>
    </source>
</evidence>
<dbReference type="Pfam" id="PF00582">
    <property type="entry name" value="Usp"/>
    <property type="match status" value="1"/>
</dbReference>
<evidence type="ECO:0000256" key="1">
    <source>
        <dbReference type="ARBA" id="ARBA00008791"/>
    </source>
</evidence>